<dbReference type="PROSITE" id="PS50977">
    <property type="entry name" value="HTH_TETR_2"/>
    <property type="match status" value="1"/>
</dbReference>
<dbReference type="Pfam" id="PF00440">
    <property type="entry name" value="TetR_N"/>
    <property type="match status" value="1"/>
</dbReference>
<feature type="DNA-binding region" description="H-T-H motif" evidence="4">
    <location>
        <begin position="29"/>
        <end position="48"/>
    </location>
</feature>
<keyword evidence="3" id="KW-0804">Transcription</keyword>
<dbReference type="PANTHER" id="PTHR47506:SF6">
    <property type="entry name" value="HTH-TYPE TRANSCRIPTIONAL REPRESSOR NEMR"/>
    <property type="match status" value="1"/>
</dbReference>
<gene>
    <name evidence="6" type="ORF">ACFYV7_06940</name>
</gene>
<name>A0ABW6QNK2_9NOCA</name>
<dbReference type="InterPro" id="IPR009057">
    <property type="entry name" value="Homeodomain-like_sf"/>
</dbReference>
<evidence type="ECO:0000256" key="1">
    <source>
        <dbReference type="ARBA" id="ARBA00023015"/>
    </source>
</evidence>
<evidence type="ECO:0000256" key="2">
    <source>
        <dbReference type="ARBA" id="ARBA00023125"/>
    </source>
</evidence>
<accession>A0ABW6QNK2</accession>
<dbReference type="PANTHER" id="PTHR47506">
    <property type="entry name" value="TRANSCRIPTIONAL REGULATORY PROTEIN"/>
    <property type="match status" value="1"/>
</dbReference>
<organism evidence="6 7">
    <name type="scientific">Nocardia suismassiliense</name>
    <dbReference type="NCBI Taxonomy" id="2077092"/>
    <lineage>
        <taxon>Bacteria</taxon>
        <taxon>Bacillati</taxon>
        <taxon>Actinomycetota</taxon>
        <taxon>Actinomycetes</taxon>
        <taxon>Mycobacteriales</taxon>
        <taxon>Nocardiaceae</taxon>
        <taxon>Nocardia</taxon>
    </lineage>
</organism>
<reference evidence="6 7" key="1">
    <citation type="submission" date="2024-10" db="EMBL/GenBank/DDBJ databases">
        <title>The Natural Products Discovery Center: Release of the First 8490 Sequenced Strains for Exploring Actinobacteria Biosynthetic Diversity.</title>
        <authorList>
            <person name="Kalkreuter E."/>
            <person name="Kautsar S.A."/>
            <person name="Yang D."/>
            <person name="Bader C.D."/>
            <person name="Teijaro C.N."/>
            <person name="Fluegel L."/>
            <person name="Davis C.M."/>
            <person name="Simpson J.R."/>
            <person name="Lauterbach L."/>
            <person name="Steele A.D."/>
            <person name="Gui C."/>
            <person name="Meng S."/>
            <person name="Li G."/>
            <person name="Viehrig K."/>
            <person name="Ye F."/>
            <person name="Su P."/>
            <person name="Kiefer A.F."/>
            <person name="Nichols A."/>
            <person name="Cepeda A.J."/>
            <person name="Yan W."/>
            <person name="Fan B."/>
            <person name="Jiang Y."/>
            <person name="Adhikari A."/>
            <person name="Zheng C.-J."/>
            <person name="Schuster L."/>
            <person name="Cowan T.M."/>
            <person name="Smanski M.J."/>
            <person name="Chevrette M.G."/>
            <person name="De Carvalho L.P.S."/>
            <person name="Shen B."/>
        </authorList>
    </citation>
    <scope>NUCLEOTIDE SEQUENCE [LARGE SCALE GENOMIC DNA]</scope>
    <source>
        <strain evidence="6 7">NPDC003040</strain>
    </source>
</reference>
<evidence type="ECO:0000259" key="5">
    <source>
        <dbReference type="PROSITE" id="PS50977"/>
    </source>
</evidence>
<dbReference type="SUPFAM" id="SSF46689">
    <property type="entry name" value="Homeodomain-like"/>
    <property type="match status" value="1"/>
</dbReference>
<evidence type="ECO:0000256" key="3">
    <source>
        <dbReference type="ARBA" id="ARBA00023163"/>
    </source>
</evidence>
<keyword evidence="7" id="KW-1185">Reference proteome</keyword>
<comment type="caution">
    <text evidence="6">The sequence shown here is derived from an EMBL/GenBank/DDBJ whole genome shotgun (WGS) entry which is preliminary data.</text>
</comment>
<protein>
    <submittedName>
        <fullName evidence="6">Helix-turn-helix domain-containing protein</fullName>
    </submittedName>
</protein>
<evidence type="ECO:0000256" key="4">
    <source>
        <dbReference type="PROSITE-ProRule" id="PRU00335"/>
    </source>
</evidence>
<dbReference type="RefSeq" id="WP_387714598.1">
    <property type="nucleotide sequence ID" value="NZ_JBIAPI010000001.1"/>
</dbReference>
<feature type="domain" description="HTH tetR-type" evidence="5">
    <location>
        <begin position="6"/>
        <end position="66"/>
    </location>
</feature>
<evidence type="ECO:0000313" key="7">
    <source>
        <dbReference type="Proteomes" id="UP001601948"/>
    </source>
</evidence>
<sequence>MLPFVVVTSRDLGRGSDLKTVQRGYLATSVAELAEAVGLSQGGLLHYFGSKEELFVAVLRKRDEIDVAGLHGPAPAAFVALVRRNTRVPD</sequence>
<dbReference type="EMBL" id="JBIAPI010000001">
    <property type="protein sequence ID" value="MFF3222514.1"/>
    <property type="molecule type" value="Genomic_DNA"/>
</dbReference>
<evidence type="ECO:0000313" key="6">
    <source>
        <dbReference type="EMBL" id="MFF3222514.1"/>
    </source>
</evidence>
<dbReference type="InterPro" id="IPR001647">
    <property type="entry name" value="HTH_TetR"/>
</dbReference>
<dbReference type="Proteomes" id="UP001601948">
    <property type="component" value="Unassembled WGS sequence"/>
</dbReference>
<keyword evidence="2 4" id="KW-0238">DNA-binding</keyword>
<proteinExistence type="predicted"/>
<keyword evidence="1" id="KW-0805">Transcription regulation</keyword>
<dbReference type="Gene3D" id="1.10.357.10">
    <property type="entry name" value="Tetracycline Repressor, domain 2"/>
    <property type="match status" value="1"/>
</dbReference>